<organism evidence="2">
    <name type="scientific">Clastoptera arizonana</name>
    <name type="common">Arizona spittle bug</name>
    <dbReference type="NCBI Taxonomy" id="38151"/>
    <lineage>
        <taxon>Eukaryota</taxon>
        <taxon>Metazoa</taxon>
        <taxon>Ecdysozoa</taxon>
        <taxon>Arthropoda</taxon>
        <taxon>Hexapoda</taxon>
        <taxon>Insecta</taxon>
        <taxon>Pterygota</taxon>
        <taxon>Neoptera</taxon>
        <taxon>Paraneoptera</taxon>
        <taxon>Hemiptera</taxon>
        <taxon>Auchenorrhyncha</taxon>
        <taxon>Cercopoidea</taxon>
        <taxon>Clastopteridae</taxon>
        <taxon>Clastoptera</taxon>
    </lineage>
</organism>
<accession>A0A1B6D128</accession>
<evidence type="ECO:0000256" key="1">
    <source>
        <dbReference type="SAM" id="SignalP"/>
    </source>
</evidence>
<proteinExistence type="predicted"/>
<dbReference type="AlphaFoldDB" id="A0A1B6D128"/>
<name>A0A1B6D128_9HEMI</name>
<sequence length="150" mass="17398">MFSLKIEATSIFLFALFTIASSELTGKEISALVSDYMNISMKALDITFDILYEQGVQGFVSKEDFQRFRESSKKYIDKLRLVLEKLETNKVKKSDKHYVAIKTIMDGMIDLQDIESVPIDQAVQRLKDFNIKARDMFDCFSKYEDKSFTK</sequence>
<dbReference type="EMBL" id="GEDC01017910">
    <property type="protein sequence ID" value="JAS19388.1"/>
    <property type="molecule type" value="Transcribed_RNA"/>
</dbReference>
<protein>
    <submittedName>
        <fullName evidence="2">Uncharacterized protein</fullName>
    </submittedName>
</protein>
<keyword evidence="1" id="KW-0732">Signal</keyword>
<evidence type="ECO:0000313" key="2">
    <source>
        <dbReference type="EMBL" id="JAS19388.1"/>
    </source>
</evidence>
<reference evidence="2" key="1">
    <citation type="submission" date="2015-12" db="EMBL/GenBank/DDBJ databases">
        <title>De novo transcriptome assembly of four potential Pierce s Disease insect vectors from Arizona vineyards.</title>
        <authorList>
            <person name="Tassone E.E."/>
        </authorList>
    </citation>
    <scope>NUCLEOTIDE SEQUENCE</scope>
</reference>
<feature type="signal peptide" evidence="1">
    <location>
        <begin position="1"/>
        <end position="22"/>
    </location>
</feature>
<feature type="chain" id="PRO_5008580837" evidence="1">
    <location>
        <begin position="23"/>
        <end position="150"/>
    </location>
</feature>
<gene>
    <name evidence="2" type="ORF">g.3602</name>
</gene>